<dbReference type="OrthoDB" id="433924at2759"/>
<reference evidence="4" key="1">
    <citation type="journal article" date="2021" name="Nat. Commun.">
        <title>Genetic determinants of endophytism in the Arabidopsis root mycobiome.</title>
        <authorList>
            <person name="Mesny F."/>
            <person name="Miyauchi S."/>
            <person name="Thiergart T."/>
            <person name="Pickel B."/>
            <person name="Atanasova L."/>
            <person name="Karlsson M."/>
            <person name="Huettel B."/>
            <person name="Barry K.W."/>
            <person name="Haridas S."/>
            <person name="Chen C."/>
            <person name="Bauer D."/>
            <person name="Andreopoulos W."/>
            <person name="Pangilinan J."/>
            <person name="LaButti K."/>
            <person name="Riley R."/>
            <person name="Lipzen A."/>
            <person name="Clum A."/>
            <person name="Drula E."/>
            <person name="Henrissat B."/>
            <person name="Kohler A."/>
            <person name="Grigoriev I.V."/>
            <person name="Martin F.M."/>
            <person name="Hacquard S."/>
        </authorList>
    </citation>
    <scope>NUCLEOTIDE SEQUENCE</scope>
    <source>
        <strain evidence="4">MPI-CAGE-CH-0230</strain>
    </source>
</reference>
<dbReference type="RefSeq" id="XP_046019414.1">
    <property type="nucleotide sequence ID" value="XM_046156312.1"/>
</dbReference>
<dbReference type="Proteomes" id="UP000756346">
    <property type="component" value="Unassembled WGS sequence"/>
</dbReference>
<dbReference type="Gene3D" id="1.25.40.20">
    <property type="entry name" value="Ankyrin repeat-containing domain"/>
    <property type="match status" value="1"/>
</dbReference>
<feature type="repeat" description="ANK" evidence="1">
    <location>
        <begin position="59"/>
        <end position="91"/>
    </location>
</feature>
<dbReference type="AlphaFoldDB" id="A0A9P8YJ58"/>
<dbReference type="EMBL" id="JAGTJQ010000001">
    <property type="protein sequence ID" value="KAH7041359.1"/>
    <property type="molecule type" value="Genomic_DNA"/>
</dbReference>
<accession>A0A9P8YJ58</accession>
<dbReference type="SUPFAM" id="SSF48403">
    <property type="entry name" value="Ankyrin repeat"/>
    <property type="match status" value="1"/>
</dbReference>
<feature type="region of interest" description="Disordered" evidence="2">
    <location>
        <begin position="377"/>
        <end position="660"/>
    </location>
</feature>
<dbReference type="Pfam" id="PF12796">
    <property type="entry name" value="Ank_2"/>
    <property type="match status" value="1"/>
</dbReference>
<feature type="compositionally biased region" description="Basic and acidic residues" evidence="2">
    <location>
        <begin position="647"/>
        <end position="660"/>
    </location>
</feature>
<keyword evidence="5" id="KW-1185">Reference proteome</keyword>
<dbReference type="PANTHER" id="PTHR22677">
    <property type="entry name" value="ANKYRIN REPEAT DOMAIN-CONTAINING PROTEIN 60"/>
    <property type="match status" value="1"/>
</dbReference>
<comment type="caution">
    <text evidence="4">The sequence shown here is derived from an EMBL/GenBank/DDBJ whole genome shotgun (WGS) entry which is preliminary data.</text>
</comment>
<sequence length="660" mass="73568">MDLKHMARMLGLLPLHLACLAGDTEEAVKIIAVTGPKNDVNVQVIPKFAQPLNETSWPRHETPLMLAAMMGHFSTVEMLLFHGARPVQRDKDGFTAGHFYAEEEASRKHRTFYLTKSLAAEHRDARNSRIAIRRSLLSGNRPSLHPILLAKQGRKIVALEVVDGVVVDAFIPKDKTIGCLRAAGDPTILLFAWSGYRPKPPGADDRFVDGRAMSTVALKQIQYLLPRKLEFAFEKSKCDNGGYTPLPEHFGRANSSHTEVVLATAYILQLTSQVCPNEDMLLRDKLAALSKAKIGDAKRSITIFLNDQPCRSCDRYLAALGSLTGVIFHVEGNVGCAQIRRKENKHRKHTDIPYELWYDDEGEIEDVQNVENVNDSFRVKPPFTEPKDGGPSLPQQVQQPRNKSPGQQALQQDPSIQRLLDSRIDEPMDEDESYDSDQTMREDPSSTQQNRSTQASKEYHDDLTQPVPTHSPLQMDNNSPFSVIGRSPSNPFEVLDDSNEDHGLLRARPEKFVLARRSVPRRRSPSPFQTPSRIPRDSRPFAGDSEEGSEGDDEAEALVRVSRLAVREADIAPFGPRSKQKKLDDRDSSTASWRPSRPWPKLGARPATRGGKPDEDAPPGTASAGFNQEGQEGCGREENHQGGPRESGQEDRAEAWRAER</sequence>
<keyword evidence="3" id="KW-0732">Signal</keyword>
<organism evidence="4 5">
    <name type="scientific">Microdochium trichocladiopsis</name>
    <dbReference type="NCBI Taxonomy" id="1682393"/>
    <lineage>
        <taxon>Eukaryota</taxon>
        <taxon>Fungi</taxon>
        <taxon>Dikarya</taxon>
        <taxon>Ascomycota</taxon>
        <taxon>Pezizomycotina</taxon>
        <taxon>Sordariomycetes</taxon>
        <taxon>Xylariomycetidae</taxon>
        <taxon>Xylariales</taxon>
        <taxon>Microdochiaceae</taxon>
        <taxon>Microdochium</taxon>
    </lineage>
</organism>
<feature type="signal peptide" evidence="3">
    <location>
        <begin position="1"/>
        <end position="21"/>
    </location>
</feature>
<dbReference type="InterPro" id="IPR002110">
    <property type="entry name" value="Ankyrin_rpt"/>
</dbReference>
<dbReference type="PANTHER" id="PTHR22677:SF4">
    <property type="entry name" value="USHER SYNDROME TYPE-1G PROTEIN-LIKE PROTEIN"/>
    <property type="match status" value="1"/>
</dbReference>
<dbReference type="InterPro" id="IPR036770">
    <property type="entry name" value="Ankyrin_rpt-contain_sf"/>
</dbReference>
<evidence type="ECO:0000313" key="4">
    <source>
        <dbReference type="EMBL" id="KAH7041359.1"/>
    </source>
</evidence>
<dbReference type="InterPro" id="IPR039323">
    <property type="entry name" value="ANKRD_45/46/60"/>
</dbReference>
<evidence type="ECO:0000256" key="3">
    <source>
        <dbReference type="SAM" id="SignalP"/>
    </source>
</evidence>
<feature type="compositionally biased region" description="Polar residues" evidence="2">
    <location>
        <begin position="393"/>
        <end position="415"/>
    </location>
</feature>
<dbReference type="PROSITE" id="PS50088">
    <property type="entry name" value="ANK_REPEAT"/>
    <property type="match status" value="1"/>
</dbReference>
<feature type="compositionally biased region" description="Basic and acidic residues" evidence="2">
    <location>
        <begin position="500"/>
        <end position="513"/>
    </location>
</feature>
<feature type="compositionally biased region" description="Acidic residues" evidence="2">
    <location>
        <begin position="544"/>
        <end position="556"/>
    </location>
</feature>
<feature type="chain" id="PRO_5040463321" description="Ankyrin repeat-containing domain protein" evidence="3">
    <location>
        <begin position="22"/>
        <end position="660"/>
    </location>
</feature>
<evidence type="ECO:0000256" key="2">
    <source>
        <dbReference type="SAM" id="MobiDB-lite"/>
    </source>
</evidence>
<dbReference type="SMART" id="SM00248">
    <property type="entry name" value="ANK"/>
    <property type="match status" value="2"/>
</dbReference>
<evidence type="ECO:0000313" key="5">
    <source>
        <dbReference type="Proteomes" id="UP000756346"/>
    </source>
</evidence>
<evidence type="ECO:0008006" key="6">
    <source>
        <dbReference type="Google" id="ProtNLM"/>
    </source>
</evidence>
<dbReference type="PROSITE" id="PS50297">
    <property type="entry name" value="ANK_REP_REGION"/>
    <property type="match status" value="1"/>
</dbReference>
<proteinExistence type="predicted"/>
<feature type="compositionally biased region" description="Polar residues" evidence="2">
    <location>
        <begin position="445"/>
        <end position="456"/>
    </location>
</feature>
<name>A0A9P8YJ58_9PEZI</name>
<feature type="compositionally biased region" description="Polar residues" evidence="2">
    <location>
        <begin position="466"/>
        <end position="481"/>
    </location>
</feature>
<gene>
    <name evidence="4" type="ORF">B0I36DRAFT_344970</name>
</gene>
<keyword evidence="1" id="KW-0040">ANK repeat</keyword>
<protein>
    <recommendedName>
        <fullName evidence="6">Ankyrin repeat-containing domain protein</fullName>
    </recommendedName>
</protein>
<dbReference type="GeneID" id="70185858"/>
<evidence type="ECO:0000256" key="1">
    <source>
        <dbReference type="PROSITE-ProRule" id="PRU00023"/>
    </source>
</evidence>